<feature type="domain" description="GFO/IDH/MocA-like oxidoreductase" evidence="2">
    <location>
        <begin position="133"/>
        <end position="234"/>
    </location>
</feature>
<dbReference type="AlphaFoldDB" id="A0A415HFZ7"/>
<dbReference type="InterPro" id="IPR000683">
    <property type="entry name" value="Gfo/Idh/MocA-like_OxRdtase_N"/>
</dbReference>
<dbReference type="SUPFAM" id="SSF51735">
    <property type="entry name" value="NAD(P)-binding Rossmann-fold domains"/>
    <property type="match status" value="1"/>
</dbReference>
<feature type="domain" description="Gfo/Idh/MocA-like oxidoreductase N-terminal" evidence="1">
    <location>
        <begin position="6"/>
        <end position="115"/>
    </location>
</feature>
<reference evidence="3 4" key="1">
    <citation type="submission" date="2018-08" db="EMBL/GenBank/DDBJ databases">
        <title>A genome reference for cultivated species of the human gut microbiota.</title>
        <authorList>
            <person name="Zou Y."/>
            <person name="Xue W."/>
            <person name="Luo G."/>
        </authorList>
    </citation>
    <scope>NUCLEOTIDE SEQUENCE [LARGE SCALE GENOMIC DNA]</scope>
    <source>
        <strain evidence="3 4">AF39-6AC</strain>
    </source>
</reference>
<dbReference type="Gene3D" id="3.30.360.10">
    <property type="entry name" value="Dihydrodipicolinate Reductase, domain 2"/>
    <property type="match status" value="1"/>
</dbReference>
<dbReference type="Gene3D" id="3.40.50.720">
    <property type="entry name" value="NAD(P)-binding Rossmann-like Domain"/>
    <property type="match status" value="1"/>
</dbReference>
<evidence type="ECO:0000313" key="3">
    <source>
        <dbReference type="EMBL" id="RHK91519.1"/>
    </source>
</evidence>
<dbReference type="SUPFAM" id="SSF55347">
    <property type="entry name" value="Glyceraldehyde-3-phosphate dehydrogenase-like, C-terminal domain"/>
    <property type="match status" value="1"/>
</dbReference>
<comment type="caution">
    <text evidence="3">The sequence shown here is derived from an EMBL/GenBank/DDBJ whole genome shotgun (WGS) entry which is preliminary data.</text>
</comment>
<dbReference type="InterPro" id="IPR036291">
    <property type="entry name" value="NAD(P)-bd_dom_sf"/>
</dbReference>
<dbReference type="GO" id="GO:0000166">
    <property type="term" value="F:nucleotide binding"/>
    <property type="evidence" value="ECO:0007669"/>
    <property type="project" value="InterPro"/>
</dbReference>
<dbReference type="InterPro" id="IPR051450">
    <property type="entry name" value="Gfo/Idh/MocA_Oxidoreductases"/>
</dbReference>
<evidence type="ECO:0000313" key="4">
    <source>
        <dbReference type="Proteomes" id="UP000284417"/>
    </source>
</evidence>
<dbReference type="PANTHER" id="PTHR43377">
    <property type="entry name" value="BILIVERDIN REDUCTASE A"/>
    <property type="match status" value="1"/>
</dbReference>
<dbReference type="EMBL" id="QROC01000033">
    <property type="protein sequence ID" value="RHK91519.1"/>
    <property type="molecule type" value="Genomic_DNA"/>
</dbReference>
<gene>
    <name evidence="3" type="ORF">DW042_19870</name>
</gene>
<dbReference type="InterPro" id="IPR055170">
    <property type="entry name" value="GFO_IDH_MocA-like_dom"/>
</dbReference>
<dbReference type="RefSeq" id="WP_118408471.1">
    <property type="nucleotide sequence ID" value="NZ_QROC01000033.1"/>
</dbReference>
<accession>A0A415HFZ7</accession>
<dbReference type="Pfam" id="PF22725">
    <property type="entry name" value="GFO_IDH_MocA_C3"/>
    <property type="match status" value="1"/>
</dbReference>
<dbReference type="Pfam" id="PF01408">
    <property type="entry name" value="GFO_IDH_MocA"/>
    <property type="match status" value="1"/>
</dbReference>
<proteinExistence type="predicted"/>
<name>A0A415HFZ7_9BACE</name>
<evidence type="ECO:0000259" key="2">
    <source>
        <dbReference type="Pfam" id="PF22725"/>
    </source>
</evidence>
<dbReference type="Proteomes" id="UP000284417">
    <property type="component" value="Unassembled WGS sequence"/>
</dbReference>
<sequence>MMVNYNIAFVGMGSIGKRHLGNVCDLIALKGGNCTIDLYRSSMVRKLSNELLEKVQNQYLCDGPIQRDYDIVFITNPTSLHLETALRFRDHTKAFFIEKPVFSIGEVSLEQIKRLDGISAYVACPLRYNSVLQYVKNKIDPGEVIAVRAITSSYLPDWRPGQDYRQTYSAHSCLGGGVNIDLIHEWDYLSWIFGMPTQCKAIIGRVSNLEIDSNDIALYVARNDRMTFEVHLDYFGRKAQRILEIFTHNDTIQCDIIAGTISFLKEGKTLCFEHERNIYQMAEIKHFFDIVEGRIANDSTVEHGVKILNLAKSKI</sequence>
<protein>
    <submittedName>
        <fullName evidence="3">Gfo/Idh/MocA family oxidoreductase</fullName>
    </submittedName>
</protein>
<dbReference type="PANTHER" id="PTHR43377:SF1">
    <property type="entry name" value="BILIVERDIN REDUCTASE A"/>
    <property type="match status" value="1"/>
</dbReference>
<evidence type="ECO:0000259" key="1">
    <source>
        <dbReference type="Pfam" id="PF01408"/>
    </source>
</evidence>
<organism evidence="3 4">
    <name type="scientific">Bacteroides xylanisolvens</name>
    <dbReference type="NCBI Taxonomy" id="371601"/>
    <lineage>
        <taxon>Bacteria</taxon>
        <taxon>Pseudomonadati</taxon>
        <taxon>Bacteroidota</taxon>
        <taxon>Bacteroidia</taxon>
        <taxon>Bacteroidales</taxon>
        <taxon>Bacteroidaceae</taxon>
        <taxon>Bacteroides</taxon>
    </lineage>
</organism>